<dbReference type="Gene3D" id="1.10.1220.10">
    <property type="entry name" value="Met repressor-like"/>
    <property type="match status" value="1"/>
</dbReference>
<dbReference type="STRING" id="1969733.B5V00_13310"/>
<comment type="caution">
    <text evidence="3">The sequence shown here is derived from an EMBL/GenBank/DDBJ whole genome shotgun (WGS) entry which is preliminary data.</text>
</comment>
<dbReference type="EMBL" id="NAAD01000018">
    <property type="protein sequence ID" value="ORJ57587.1"/>
    <property type="molecule type" value="Genomic_DNA"/>
</dbReference>
<dbReference type="InterPro" id="IPR013321">
    <property type="entry name" value="Arc_rbn_hlx_hlx"/>
</dbReference>
<protein>
    <submittedName>
        <fullName evidence="3">CopG family transcriptional regulator</fullName>
    </submittedName>
</protein>
<feature type="region of interest" description="Disordered" evidence="1">
    <location>
        <begin position="47"/>
        <end position="70"/>
    </location>
</feature>
<dbReference type="AlphaFoldDB" id="A0A1X0XXG3"/>
<keyword evidence="4" id="KW-1185">Reference proteome</keyword>
<evidence type="ECO:0000313" key="3">
    <source>
        <dbReference type="EMBL" id="ORJ57587.1"/>
    </source>
</evidence>
<dbReference type="GO" id="GO:0006355">
    <property type="term" value="P:regulation of DNA-templated transcription"/>
    <property type="evidence" value="ECO:0007669"/>
    <property type="project" value="InterPro"/>
</dbReference>
<dbReference type="InterPro" id="IPR010985">
    <property type="entry name" value="Ribbon_hlx_hlx"/>
</dbReference>
<name>A0A1X0XXG3_9BACT</name>
<accession>A0A1X0XXG3</accession>
<gene>
    <name evidence="3" type="ORF">B5V00_13310</name>
</gene>
<dbReference type="RefSeq" id="WP_085011303.1">
    <property type="nucleotide sequence ID" value="NZ_NAAD01000018.1"/>
</dbReference>
<dbReference type="OrthoDB" id="9812023at2"/>
<dbReference type="Proteomes" id="UP000193136">
    <property type="component" value="Unassembled WGS sequence"/>
</dbReference>
<dbReference type="Pfam" id="PF01402">
    <property type="entry name" value="RHH_1"/>
    <property type="match status" value="1"/>
</dbReference>
<evidence type="ECO:0000313" key="4">
    <source>
        <dbReference type="Proteomes" id="UP000193136"/>
    </source>
</evidence>
<feature type="compositionally biased region" description="Basic and acidic residues" evidence="1">
    <location>
        <begin position="54"/>
        <end position="70"/>
    </location>
</feature>
<sequence>MITVRLEKELEEQIDLLARASGGNRSTIVREAIVRYLEDNEDLELARSAMSESRGSKPLRELRRELGLDG</sequence>
<feature type="domain" description="Ribbon-helix-helix protein CopG" evidence="2">
    <location>
        <begin position="2"/>
        <end position="38"/>
    </location>
</feature>
<proteinExistence type="predicted"/>
<evidence type="ECO:0000259" key="2">
    <source>
        <dbReference type="Pfam" id="PF01402"/>
    </source>
</evidence>
<dbReference type="SUPFAM" id="SSF47598">
    <property type="entry name" value="Ribbon-helix-helix"/>
    <property type="match status" value="1"/>
</dbReference>
<evidence type="ECO:0000256" key="1">
    <source>
        <dbReference type="SAM" id="MobiDB-lite"/>
    </source>
</evidence>
<reference evidence="3 4" key="1">
    <citation type="submission" date="2017-03" db="EMBL/GenBank/DDBJ databases">
        <title>Genome sequence of Geothermobacter sp. EPR-M, Deep-Sea Iron Reducer.</title>
        <authorList>
            <person name="Tully B."/>
            <person name="Savalia P."/>
            <person name="Abuyen K."/>
            <person name="Baughan C."/>
            <person name="Romero E."/>
            <person name="Ronkowski C."/>
            <person name="Torres B."/>
            <person name="Tremblay J."/>
            <person name="Trujillo A."/>
            <person name="Tyler M."/>
            <person name="Perez-Rodriguez I."/>
            <person name="Amend J."/>
        </authorList>
    </citation>
    <scope>NUCLEOTIDE SEQUENCE [LARGE SCALE GENOMIC DNA]</scope>
    <source>
        <strain evidence="3 4">EPR-M</strain>
    </source>
</reference>
<dbReference type="InterPro" id="IPR002145">
    <property type="entry name" value="CopG"/>
</dbReference>
<organism evidence="3 4">
    <name type="scientific">Geothermobacter hydrogeniphilus</name>
    <dbReference type="NCBI Taxonomy" id="1969733"/>
    <lineage>
        <taxon>Bacteria</taxon>
        <taxon>Pseudomonadati</taxon>
        <taxon>Thermodesulfobacteriota</taxon>
        <taxon>Desulfuromonadia</taxon>
        <taxon>Desulfuromonadales</taxon>
        <taxon>Geothermobacteraceae</taxon>
        <taxon>Geothermobacter</taxon>
    </lineage>
</organism>